<keyword evidence="3" id="KW-0997">Cell inner membrane</keyword>
<dbReference type="InterPro" id="IPR012549">
    <property type="entry name" value="EptA-like_N"/>
</dbReference>
<dbReference type="Pfam" id="PF08019">
    <property type="entry name" value="EptA_B_N"/>
    <property type="match status" value="1"/>
</dbReference>
<feature type="domain" description="Phosphoethanolamine transferase N-terminal" evidence="10">
    <location>
        <begin position="96"/>
        <end position="245"/>
    </location>
</feature>
<dbReference type="Proteomes" id="UP000515240">
    <property type="component" value="Chromosome"/>
</dbReference>
<dbReference type="AlphaFoldDB" id="A0A7G5EGA0"/>
<dbReference type="InterPro" id="IPR040423">
    <property type="entry name" value="PEA_transferase"/>
</dbReference>
<comment type="subcellular location">
    <subcellularLocation>
        <location evidence="1">Cell inner membrane</location>
        <topology evidence="1">Multi-pass membrane protein</topology>
    </subcellularLocation>
</comment>
<feature type="transmembrane region" description="Helical" evidence="8">
    <location>
        <begin position="53"/>
        <end position="73"/>
    </location>
</feature>
<feature type="transmembrane region" description="Helical" evidence="8">
    <location>
        <begin position="115"/>
        <end position="136"/>
    </location>
</feature>
<dbReference type="Gene3D" id="3.40.720.10">
    <property type="entry name" value="Alkaline Phosphatase, subunit A"/>
    <property type="match status" value="1"/>
</dbReference>
<evidence type="ECO:0000313" key="11">
    <source>
        <dbReference type="EMBL" id="QMV73025.1"/>
    </source>
</evidence>
<evidence type="ECO:0000256" key="3">
    <source>
        <dbReference type="ARBA" id="ARBA00022519"/>
    </source>
</evidence>
<dbReference type="SUPFAM" id="SSF53649">
    <property type="entry name" value="Alkaline phosphatase-like"/>
    <property type="match status" value="1"/>
</dbReference>
<evidence type="ECO:0000313" key="12">
    <source>
        <dbReference type="Proteomes" id="UP000515240"/>
    </source>
</evidence>
<dbReference type="InterPro" id="IPR017850">
    <property type="entry name" value="Alkaline_phosphatase_core_sf"/>
</dbReference>
<dbReference type="GO" id="GO:0005886">
    <property type="term" value="C:plasma membrane"/>
    <property type="evidence" value="ECO:0007669"/>
    <property type="project" value="UniProtKB-SubCell"/>
</dbReference>
<organism evidence="11 12">
    <name type="scientific">Comamonas piscis</name>
    <dbReference type="NCBI Taxonomy" id="1562974"/>
    <lineage>
        <taxon>Bacteria</taxon>
        <taxon>Pseudomonadati</taxon>
        <taxon>Pseudomonadota</taxon>
        <taxon>Betaproteobacteria</taxon>
        <taxon>Burkholderiales</taxon>
        <taxon>Comamonadaceae</taxon>
        <taxon>Comamonas</taxon>
    </lineage>
</organism>
<reference evidence="11 12" key="1">
    <citation type="journal article" date="2020" name="G3 (Bethesda)">
        <title>CeMbio - The Caenorhabditis elegans Microbiome Resource.</title>
        <authorList>
            <person name="Dirksen P."/>
            <person name="Assie A."/>
            <person name="Zimmermann J."/>
            <person name="Zhang F."/>
            <person name="Tietje A.M."/>
            <person name="Marsh S.A."/>
            <person name="Felix M.A."/>
            <person name="Shapira M."/>
            <person name="Kaleta C."/>
            <person name="Schulenburg H."/>
            <person name="Samuel B."/>
        </authorList>
    </citation>
    <scope>NUCLEOTIDE SEQUENCE [LARGE SCALE GENOMIC DNA]</scope>
    <source>
        <strain evidence="11 12">BIGb0172</strain>
    </source>
</reference>
<evidence type="ECO:0000256" key="4">
    <source>
        <dbReference type="ARBA" id="ARBA00022679"/>
    </source>
</evidence>
<evidence type="ECO:0000256" key="6">
    <source>
        <dbReference type="ARBA" id="ARBA00022989"/>
    </source>
</evidence>
<name>A0A7G5EGA0_9BURK</name>
<dbReference type="EMBL" id="CP058554">
    <property type="protein sequence ID" value="QMV73025.1"/>
    <property type="molecule type" value="Genomic_DNA"/>
</dbReference>
<dbReference type="InterPro" id="IPR058130">
    <property type="entry name" value="PEA_transf_C"/>
</dbReference>
<keyword evidence="7 8" id="KW-0472">Membrane</keyword>
<evidence type="ECO:0000256" key="5">
    <source>
        <dbReference type="ARBA" id="ARBA00022692"/>
    </source>
</evidence>
<proteinExistence type="predicted"/>
<dbReference type="RefSeq" id="WP_182327431.1">
    <property type="nucleotide sequence ID" value="NZ_CP058554.1"/>
</dbReference>
<dbReference type="PANTHER" id="PTHR30443">
    <property type="entry name" value="INNER MEMBRANE PROTEIN"/>
    <property type="match status" value="1"/>
</dbReference>
<evidence type="ECO:0000256" key="8">
    <source>
        <dbReference type="SAM" id="Phobius"/>
    </source>
</evidence>
<keyword evidence="6 8" id="KW-1133">Transmembrane helix</keyword>
<dbReference type="CDD" id="cd16017">
    <property type="entry name" value="LptA"/>
    <property type="match status" value="1"/>
</dbReference>
<evidence type="ECO:0000259" key="9">
    <source>
        <dbReference type="Pfam" id="PF00884"/>
    </source>
</evidence>
<feature type="transmembrane region" description="Helical" evidence="8">
    <location>
        <begin position="156"/>
        <end position="177"/>
    </location>
</feature>
<feature type="transmembrane region" description="Helical" evidence="8">
    <location>
        <begin position="189"/>
        <end position="212"/>
    </location>
</feature>
<keyword evidence="12" id="KW-1185">Reference proteome</keyword>
<gene>
    <name evidence="11" type="ORF">HS961_09330</name>
</gene>
<keyword evidence="5 8" id="KW-0812">Transmembrane</keyword>
<dbReference type="GO" id="GO:0009244">
    <property type="term" value="P:lipopolysaccharide core region biosynthetic process"/>
    <property type="evidence" value="ECO:0007669"/>
    <property type="project" value="TreeGrafter"/>
</dbReference>
<evidence type="ECO:0000256" key="7">
    <source>
        <dbReference type="ARBA" id="ARBA00023136"/>
    </source>
</evidence>
<feature type="transmembrane region" description="Helical" evidence="8">
    <location>
        <begin position="85"/>
        <end position="103"/>
    </location>
</feature>
<dbReference type="GO" id="GO:0016776">
    <property type="term" value="F:phosphotransferase activity, phosphate group as acceptor"/>
    <property type="evidence" value="ECO:0007669"/>
    <property type="project" value="TreeGrafter"/>
</dbReference>
<evidence type="ECO:0000256" key="2">
    <source>
        <dbReference type="ARBA" id="ARBA00022475"/>
    </source>
</evidence>
<evidence type="ECO:0000256" key="1">
    <source>
        <dbReference type="ARBA" id="ARBA00004429"/>
    </source>
</evidence>
<dbReference type="NCBIfam" id="NF028537">
    <property type="entry name" value="P_eth_NH2_trans"/>
    <property type="match status" value="1"/>
</dbReference>
<accession>A0A7G5EGA0</accession>
<dbReference type="InterPro" id="IPR000917">
    <property type="entry name" value="Sulfatase_N"/>
</dbReference>
<evidence type="ECO:0000259" key="10">
    <source>
        <dbReference type="Pfam" id="PF08019"/>
    </source>
</evidence>
<dbReference type="PANTHER" id="PTHR30443:SF0">
    <property type="entry name" value="PHOSPHOETHANOLAMINE TRANSFERASE EPTA"/>
    <property type="match status" value="1"/>
</dbReference>
<sequence>MTFFARFITPTGKAADTAAFPPHSANLPFSADLTTTATTAAAATRPSRPVWQWSLFISLWLASVGNLALWKAISQAEGLSSAQQWVLGLSLGAAIACACWALLNLVSWGRAAKPLMMALCWIAAFAACFMLNYGIAIDASMLVNVLQTDVKEAADLLHWSLFVTVGAIAIPPTWWLYRQTLPRHPGWRPVLKQLGMVLLAVLAMVVVVMAGFRPISSAMRNHTSLRYMMNPLSTVYAVGNLAAQQIQHRDTTLYPIGEDAKLGASYAAQASFPIYALVVGETGRAGNFATNGSERATTPLLSARRDLAIATNAWSCGTSTAVSVPCMFSHLGRSSQDSSKSYENLLDVLQRAGLAVLWVENQSGCKGVCARVHNANTENDLPAAARKAFCQDGECVDMALLEGLDERINALPAEQRAKGVVLVLHQMGSHGPAYFKRSLAQDKAFSPECNSVNLQSCDRASLINAYDNSVVATDRMLSGLIDWLASKGQRQPTAMMYVADHGESLGENNIYLHGLPYSVAPDVQKHVPWITWLSPAMQQRMGMSTSCLQQAVGSARISHDNLFHSMLGLTDVQTALHQPELDIFASCKGRAAASATPPAVARLASAAAGHSARKPG</sequence>
<dbReference type="KEGG" id="cpis:HS961_09330"/>
<dbReference type="Pfam" id="PF00884">
    <property type="entry name" value="Sulfatase"/>
    <property type="match status" value="1"/>
</dbReference>
<feature type="domain" description="Sulfatase N-terminal" evidence="9">
    <location>
        <begin position="276"/>
        <end position="572"/>
    </location>
</feature>
<protein>
    <submittedName>
        <fullName evidence="11">Phosphoethanolamine--lipid A transferase</fullName>
    </submittedName>
</protein>
<keyword evidence="4 11" id="KW-0808">Transferase</keyword>
<keyword evidence="2" id="KW-1003">Cell membrane</keyword>